<gene>
    <name evidence="2" type="ORF">ACHAXA_011300</name>
</gene>
<evidence type="ECO:0000313" key="3">
    <source>
        <dbReference type="Proteomes" id="UP001530377"/>
    </source>
</evidence>
<evidence type="ECO:0000313" key="2">
    <source>
        <dbReference type="EMBL" id="KAL3816495.1"/>
    </source>
</evidence>
<feature type="domain" description="DUF6824" evidence="1">
    <location>
        <begin position="14"/>
        <end position="68"/>
    </location>
</feature>
<comment type="caution">
    <text evidence="2">The sequence shown here is derived from an EMBL/GenBank/DDBJ whole genome shotgun (WGS) entry which is preliminary data.</text>
</comment>
<protein>
    <recommendedName>
        <fullName evidence="1">DUF6824 domain-containing protein</fullName>
    </recommendedName>
</protein>
<name>A0ABD3RW94_9STRA</name>
<dbReference type="Pfam" id="PF20710">
    <property type="entry name" value="DUF6824"/>
    <property type="match status" value="1"/>
</dbReference>
<dbReference type="EMBL" id="JALLPB020000145">
    <property type="protein sequence ID" value="KAL3816495.1"/>
    <property type="molecule type" value="Genomic_DNA"/>
</dbReference>
<proteinExistence type="predicted"/>
<reference evidence="2 3" key="1">
    <citation type="submission" date="2024-10" db="EMBL/GenBank/DDBJ databases">
        <title>Updated reference genomes for cyclostephanoid diatoms.</title>
        <authorList>
            <person name="Roberts W.R."/>
            <person name="Alverson A.J."/>
        </authorList>
    </citation>
    <scope>NUCLEOTIDE SEQUENCE [LARGE SCALE GENOMIC DNA]</scope>
    <source>
        <strain evidence="2 3">AJA228-03</strain>
    </source>
</reference>
<evidence type="ECO:0000259" key="1">
    <source>
        <dbReference type="Pfam" id="PF20710"/>
    </source>
</evidence>
<accession>A0ABD3RW94</accession>
<keyword evidence="3" id="KW-1185">Reference proteome</keyword>
<organism evidence="2 3">
    <name type="scientific">Cyclostephanos tholiformis</name>
    <dbReference type="NCBI Taxonomy" id="382380"/>
    <lineage>
        <taxon>Eukaryota</taxon>
        <taxon>Sar</taxon>
        <taxon>Stramenopiles</taxon>
        <taxon>Ochrophyta</taxon>
        <taxon>Bacillariophyta</taxon>
        <taxon>Coscinodiscophyceae</taxon>
        <taxon>Thalassiosirophycidae</taxon>
        <taxon>Stephanodiscales</taxon>
        <taxon>Stephanodiscaceae</taxon>
        <taxon>Cyclostephanos</taxon>
    </lineage>
</organism>
<dbReference type="AlphaFoldDB" id="A0ABD3RW94"/>
<dbReference type="Proteomes" id="UP001530377">
    <property type="component" value="Unassembled WGS sequence"/>
</dbReference>
<sequence length="84" mass="9172">MAGNRYFFELNHHDVLCGRGSGSNNRVGNIEFRNQVLTRKAEYLAALTRDAKGRIANDIINAVRARGGAIPEKAKFGADNRGGL</sequence>
<dbReference type="InterPro" id="IPR049227">
    <property type="entry name" value="DUF6824"/>
</dbReference>